<dbReference type="EMBL" id="LQYI01000101">
    <property type="protein sequence ID" value="KYC64323.1"/>
    <property type="molecule type" value="Genomic_DNA"/>
</dbReference>
<sequence>MACGMIRRVAGIIVTVTHFLPPPYAASRRGQWKWALI</sequence>
<organism evidence="2 4">
    <name type="scientific">Heyndrickxia coagulans</name>
    <name type="common">Weizmannia coagulans</name>
    <dbReference type="NCBI Taxonomy" id="1398"/>
    <lineage>
        <taxon>Bacteria</taxon>
        <taxon>Bacillati</taxon>
        <taxon>Bacillota</taxon>
        <taxon>Bacilli</taxon>
        <taxon>Bacillales</taxon>
        <taxon>Bacillaceae</taxon>
        <taxon>Heyndrickxia</taxon>
    </lineage>
</organism>
<dbReference type="PATRIC" id="fig|1398.25.peg.641"/>
<evidence type="ECO:0000313" key="4">
    <source>
        <dbReference type="Proteomes" id="UP000075304"/>
    </source>
</evidence>
<dbReference type="AlphaFoldDB" id="A0A150K410"/>
<dbReference type="Proteomes" id="UP000075288">
    <property type="component" value="Unassembled WGS sequence"/>
</dbReference>
<dbReference type="Proteomes" id="UP000075304">
    <property type="component" value="Unassembled WGS sequence"/>
</dbReference>
<name>A0A150K410_HEYCO</name>
<evidence type="ECO:0000313" key="3">
    <source>
        <dbReference type="Proteomes" id="UP000075288"/>
    </source>
</evidence>
<protein>
    <submittedName>
        <fullName evidence="2">Uncharacterized protein</fullName>
    </submittedName>
</protein>
<proteinExistence type="predicted"/>
<gene>
    <name evidence="1" type="ORF">B4098_0440</name>
    <name evidence="2" type="ORF">B4099_0515</name>
</gene>
<dbReference type="EMBL" id="LQYG01000042">
    <property type="protein sequence ID" value="KYC63034.1"/>
    <property type="molecule type" value="Genomic_DNA"/>
</dbReference>
<comment type="caution">
    <text evidence="2">The sequence shown here is derived from an EMBL/GenBank/DDBJ whole genome shotgun (WGS) entry which is preliminary data.</text>
</comment>
<evidence type="ECO:0000313" key="2">
    <source>
        <dbReference type="EMBL" id="KYC64323.1"/>
    </source>
</evidence>
<accession>A0A150K410</accession>
<reference evidence="3 4" key="1">
    <citation type="submission" date="2016-01" db="EMBL/GenBank/DDBJ databases">
        <title>Genome Sequences of Twelve Sporeforming Bacillus Species Isolated from Foods.</title>
        <authorList>
            <person name="Berendsen E.M."/>
            <person name="Wells-Bennik M.H."/>
            <person name="Krawcyk A.O."/>
            <person name="De Jong A."/>
            <person name="Holsappel S."/>
            <person name="Eijlander R.T."/>
            <person name="Kuipers O.P."/>
        </authorList>
    </citation>
    <scope>NUCLEOTIDE SEQUENCE [LARGE SCALE GENOMIC DNA]</scope>
    <source>
        <strain evidence="1 3">B4098</strain>
        <strain evidence="2 4">B4099</strain>
    </source>
</reference>
<evidence type="ECO:0000313" key="1">
    <source>
        <dbReference type="EMBL" id="KYC63034.1"/>
    </source>
</evidence>